<protein>
    <submittedName>
        <fullName evidence="1">YbjN domain-containing protein</fullName>
    </submittedName>
</protein>
<accession>A0A6G3XVR7</accession>
<reference evidence="1" key="1">
    <citation type="submission" date="2020-01" db="EMBL/GenBank/DDBJ databases">
        <title>Insect and environment-associated Actinomycetes.</title>
        <authorList>
            <person name="Currrie C."/>
            <person name="Chevrette M."/>
            <person name="Carlson C."/>
            <person name="Stubbendieck R."/>
            <person name="Wendt-Pienkowski E."/>
        </authorList>
    </citation>
    <scope>NUCLEOTIDE SEQUENCE</scope>
    <source>
        <strain evidence="1">SID7499</strain>
    </source>
</reference>
<comment type="caution">
    <text evidence="1">The sequence shown here is derived from an EMBL/GenBank/DDBJ whole genome shotgun (WGS) entry which is preliminary data.</text>
</comment>
<name>A0A6G3XVR7_9ACTN</name>
<sequence>SLEHFVSSTVSWVRASIEFDKWLVERLGIQPAEDKTEGEEPAGA</sequence>
<feature type="non-terminal residue" evidence="1">
    <location>
        <position position="1"/>
    </location>
</feature>
<organism evidence="1">
    <name type="scientific">Streptomyces sp. SID7499</name>
    <dbReference type="NCBI Taxonomy" id="2706086"/>
    <lineage>
        <taxon>Bacteria</taxon>
        <taxon>Bacillati</taxon>
        <taxon>Actinomycetota</taxon>
        <taxon>Actinomycetes</taxon>
        <taxon>Kitasatosporales</taxon>
        <taxon>Streptomycetaceae</taxon>
        <taxon>Streptomyces</taxon>
    </lineage>
</organism>
<gene>
    <name evidence="1" type="ORF">G3M58_87630</name>
</gene>
<evidence type="ECO:0000313" key="1">
    <source>
        <dbReference type="EMBL" id="NEE21925.1"/>
    </source>
</evidence>
<dbReference type="EMBL" id="JAAGMN010009422">
    <property type="protein sequence ID" value="NEE21925.1"/>
    <property type="molecule type" value="Genomic_DNA"/>
</dbReference>
<dbReference type="AlphaFoldDB" id="A0A6G3XVR7"/>
<proteinExistence type="predicted"/>